<reference evidence="3 4" key="1">
    <citation type="submission" date="2018-03" db="EMBL/GenBank/DDBJ databases">
        <title>Genomic Encyclopedia of Archaeal and Bacterial Type Strains, Phase II (KMG-II): from individual species to whole genera.</title>
        <authorList>
            <person name="Goeker M."/>
        </authorList>
    </citation>
    <scope>NUCLEOTIDE SEQUENCE [LARGE SCALE GENOMIC DNA]</scope>
    <source>
        <strain evidence="3 4">DSM 100212</strain>
    </source>
</reference>
<proteinExistence type="inferred from homology"/>
<dbReference type="PRINTS" id="PR00145">
    <property type="entry name" value="ARGSUCLYASE"/>
</dbReference>
<evidence type="ECO:0000256" key="1">
    <source>
        <dbReference type="ARBA" id="ARBA00034772"/>
    </source>
</evidence>
<dbReference type="SUPFAM" id="SSF48557">
    <property type="entry name" value="L-aspartase-like"/>
    <property type="match status" value="1"/>
</dbReference>
<organism evidence="3 4">
    <name type="scientific">Donghicola tyrosinivorans</name>
    <dbReference type="NCBI Taxonomy" id="1652492"/>
    <lineage>
        <taxon>Bacteria</taxon>
        <taxon>Pseudomonadati</taxon>
        <taxon>Pseudomonadota</taxon>
        <taxon>Alphaproteobacteria</taxon>
        <taxon>Rhodobacterales</taxon>
        <taxon>Roseobacteraceae</taxon>
        <taxon>Donghicola</taxon>
    </lineage>
</organism>
<dbReference type="Pfam" id="PF00206">
    <property type="entry name" value="Lyase_1"/>
    <property type="match status" value="1"/>
</dbReference>
<sequence>MTPTPLTGAVTAPLYGDPEATALLSEAAVAAHMVSFEVALARATEAVGLTETGSADAIAKALDGFAPDLVGLGQGTASAGVPVPALVAQLRKACGPEGQALHWGATSQDVVDTATVMALRDVLGLFAARLPALIAALKQASEDQAETVMAGRTRSQIATPITLGLRAANWAAPLISLTEELPSLREKLCRVQFGGAAGNNLAVAPHGDEIARQIAEMLGLFHDNVWHSDRNAVVLLGAWCARVAAALAKMASDLVVMGRSEAAEGKAGKGGGSSTMPQKANPVGAEAIVTLAAYINGLNPLLVTAASPLEERDGAKWALEWFALPQILIATAAALRHGQELATSLQAFPDNMARMLEANGGAVMSEAASFALAAHMPRADAQGLVKDALKIVNTRGGTLADALAEIGPKGIDWAAALDPKRAIAPSQMQAAAIFARAAPLIETSSSEEDE</sequence>
<dbReference type="GO" id="GO:0016829">
    <property type="term" value="F:lyase activity"/>
    <property type="evidence" value="ECO:0007669"/>
    <property type="project" value="UniProtKB-ARBA"/>
</dbReference>
<accession>A0A2T0WME0</accession>
<dbReference type="InterPro" id="IPR000362">
    <property type="entry name" value="Fumarate_lyase_fam"/>
</dbReference>
<dbReference type="PANTHER" id="PTHR43172">
    <property type="entry name" value="ADENYLOSUCCINATE LYASE"/>
    <property type="match status" value="1"/>
</dbReference>
<dbReference type="InterPro" id="IPR008948">
    <property type="entry name" value="L-Aspartase-like"/>
</dbReference>
<evidence type="ECO:0000313" key="3">
    <source>
        <dbReference type="EMBL" id="PRY87873.1"/>
    </source>
</evidence>
<dbReference type="EMBL" id="PVTQ01000009">
    <property type="protein sequence ID" value="PRY87873.1"/>
    <property type="molecule type" value="Genomic_DNA"/>
</dbReference>
<dbReference type="InterPro" id="IPR020557">
    <property type="entry name" value="Fumarate_lyase_CS"/>
</dbReference>
<feature type="domain" description="Adenylosuccinate lyase C-terminal" evidence="2">
    <location>
        <begin position="360"/>
        <end position="438"/>
    </location>
</feature>
<name>A0A2T0WME0_9RHOB</name>
<comment type="caution">
    <text evidence="3">The sequence shown here is derived from an EMBL/GenBank/DDBJ whole genome shotgun (WGS) entry which is preliminary data.</text>
</comment>
<evidence type="ECO:0000259" key="2">
    <source>
        <dbReference type="SMART" id="SM00998"/>
    </source>
</evidence>
<dbReference type="AlphaFoldDB" id="A0A2T0WME0"/>
<dbReference type="PANTHER" id="PTHR43172:SF2">
    <property type="entry name" value="ADENYLOSUCCINATE LYASE C-TERMINAL DOMAIN-CONTAINING PROTEIN"/>
    <property type="match status" value="1"/>
</dbReference>
<dbReference type="InterPro" id="IPR022761">
    <property type="entry name" value="Fumarate_lyase_N"/>
</dbReference>
<dbReference type="Gene3D" id="1.10.40.30">
    <property type="entry name" value="Fumarase/aspartase (C-terminal domain)"/>
    <property type="match status" value="1"/>
</dbReference>
<dbReference type="SMART" id="SM00998">
    <property type="entry name" value="ADSL_C"/>
    <property type="match status" value="1"/>
</dbReference>
<gene>
    <name evidence="3" type="ORF">CLV74_109197</name>
</gene>
<dbReference type="RefSeq" id="WP_170108057.1">
    <property type="nucleotide sequence ID" value="NZ_PVTQ01000009.1"/>
</dbReference>
<protein>
    <submittedName>
        <fullName evidence="3">3-carboxy-cis,cis-muconate cycloisomerase</fullName>
    </submittedName>
</protein>
<dbReference type="Gene3D" id="1.20.200.10">
    <property type="entry name" value="Fumarase/aspartase (Central domain)"/>
    <property type="match status" value="1"/>
</dbReference>
<dbReference type="PROSITE" id="PS00163">
    <property type="entry name" value="FUMARATE_LYASES"/>
    <property type="match status" value="1"/>
</dbReference>
<evidence type="ECO:0000313" key="4">
    <source>
        <dbReference type="Proteomes" id="UP000238392"/>
    </source>
</evidence>
<comment type="similarity">
    <text evidence="1">Belongs to the class-II fumarase/aspartase family.</text>
</comment>
<dbReference type="GO" id="GO:0016853">
    <property type="term" value="F:isomerase activity"/>
    <property type="evidence" value="ECO:0007669"/>
    <property type="project" value="UniProtKB-KW"/>
</dbReference>
<dbReference type="Proteomes" id="UP000238392">
    <property type="component" value="Unassembled WGS sequence"/>
</dbReference>
<keyword evidence="3" id="KW-0413">Isomerase</keyword>
<dbReference type="PRINTS" id="PR00149">
    <property type="entry name" value="FUMRATELYASE"/>
</dbReference>
<dbReference type="InterPro" id="IPR019468">
    <property type="entry name" value="AdenyloSucc_lyase_C"/>
</dbReference>
<keyword evidence="4" id="KW-1185">Reference proteome</keyword>